<proteinExistence type="predicted"/>
<organism evidence="1">
    <name type="scientific">marine metagenome</name>
    <dbReference type="NCBI Taxonomy" id="408172"/>
    <lineage>
        <taxon>unclassified sequences</taxon>
        <taxon>metagenomes</taxon>
        <taxon>ecological metagenomes</taxon>
    </lineage>
</organism>
<dbReference type="AlphaFoldDB" id="A0A381RYL6"/>
<accession>A0A381RYL6</accession>
<reference evidence="1" key="1">
    <citation type="submission" date="2018-05" db="EMBL/GenBank/DDBJ databases">
        <authorList>
            <person name="Lanie J.A."/>
            <person name="Ng W.-L."/>
            <person name="Kazmierczak K.M."/>
            <person name="Andrzejewski T.M."/>
            <person name="Davidsen T.M."/>
            <person name="Wayne K.J."/>
            <person name="Tettelin H."/>
            <person name="Glass J.I."/>
            <person name="Rusch D."/>
            <person name="Podicherti R."/>
            <person name="Tsui H.-C.T."/>
            <person name="Winkler M.E."/>
        </authorList>
    </citation>
    <scope>NUCLEOTIDE SEQUENCE</scope>
</reference>
<protein>
    <submittedName>
        <fullName evidence="1">Uncharacterized protein</fullName>
    </submittedName>
</protein>
<dbReference type="EMBL" id="UINC01002462">
    <property type="protein sequence ID" value="SUZ96930.1"/>
    <property type="molecule type" value="Genomic_DNA"/>
</dbReference>
<sequence>MKWKTYLIRLTDLDQGTNLSDVTLLLFFRKDRGFDGMNIYINNIYYSK</sequence>
<name>A0A381RYL6_9ZZZZ</name>
<gene>
    <name evidence="1" type="ORF">METZ01_LOCUS49784</name>
</gene>
<evidence type="ECO:0000313" key="1">
    <source>
        <dbReference type="EMBL" id="SUZ96930.1"/>
    </source>
</evidence>